<dbReference type="PANTHER" id="PTHR34980:SF2">
    <property type="entry name" value="INNER MEMBRANE PROTEIN YHAH-RELATED"/>
    <property type="match status" value="1"/>
</dbReference>
<sequence length="197" mass="22746">MQGKILDFSIQTNSGIISGNDQKRYPFIGSEWKEQRLPQRGMTVDFDIDAETNAIGIYIALPHDSGSNNFIQQLHEKNEAQDNPFDWFLKCMKNYVNFNGRARRQEYWYFILFYLIGAITTMGLDYIFGTEVLFYALYLIGMALPQTGVSVRRLHDTGKSGWWYLISLVPIIGVILLIIWFVKEGDSHDNLYGQPVK</sequence>
<dbReference type="PANTHER" id="PTHR34980">
    <property type="entry name" value="INNER MEMBRANE PROTEIN-RELATED-RELATED"/>
    <property type="match status" value="1"/>
</dbReference>
<feature type="transmembrane region" description="Helical" evidence="1">
    <location>
        <begin position="133"/>
        <end position="151"/>
    </location>
</feature>
<dbReference type="GO" id="GO:0005886">
    <property type="term" value="C:plasma membrane"/>
    <property type="evidence" value="ECO:0007669"/>
    <property type="project" value="TreeGrafter"/>
</dbReference>
<feature type="transmembrane region" description="Helical" evidence="1">
    <location>
        <begin position="107"/>
        <end position="127"/>
    </location>
</feature>
<keyword evidence="1" id="KW-0472">Membrane</keyword>
<dbReference type="EMBL" id="FOZU01000044">
    <property type="protein sequence ID" value="SFT21798.1"/>
    <property type="molecule type" value="Genomic_DNA"/>
</dbReference>
<keyword evidence="1" id="KW-0812">Transmembrane</keyword>
<dbReference type="Proteomes" id="UP000182827">
    <property type="component" value="Unassembled WGS sequence"/>
</dbReference>
<accession>A0A1I6W714</accession>
<evidence type="ECO:0000313" key="3">
    <source>
        <dbReference type="Proteomes" id="UP000182827"/>
    </source>
</evidence>
<gene>
    <name evidence="2" type="ORF">SAMN05444586_104416</name>
</gene>
<protein>
    <submittedName>
        <fullName evidence="2">Uncharacterized membrane protein YhaH, DUF805 family</fullName>
    </submittedName>
</protein>
<dbReference type="InterPro" id="IPR008523">
    <property type="entry name" value="DUF805"/>
</dbReference>
<dbReference type="RefSeq" id="WP_074947697.1">
    <property type="nucleotide sequence ID" value="NZ_FOZU01000044.1"/>
</dbReference>
<organism evidence="2 3">
    <name type="scientific">Acinetobacter bohemicus</name>
    <dbReference type="NCBI Taxonomy" id="1435036"/>
    <lineage>
        <taxon>Bacteria</taxon>
        <taxon>Pseudomonadati</taxon>
        <taxon>Pseudomonadota</taxon>
        <taxon>Gammaproteobacteria</taxon>
        <taxon>Moraxellales</taxon>
        <taxon>Moraxellaceae</taxon>
        <taxon>Acinetobacter</taxon>
    </lineage>
</organism>
<feature type="transmembrane region" description="Helical" evidence="1">
    <location>
        <begin position="163"/>
        <end position="182"/>
    </location>
</feature>
<keyword evidence="1" id="KW-1133">Transmembrane helix</keyword>
<reference evidence="3" key="1">
    <citation type="submission" date="2016-10" db="EMBL/GenBank/DDBJ databases">
        <authorList>
            <person name="Varghese N."/>
            <person name="Submissions S."/>
        </authorList>
    </citation>
    <scope>NUCLEOTIDE SEQUENCE [LARGE SCALE GENOMIC DNA]</scope>
    <source>
        <strain evidence="3">ANC 5076</strain>
    </source>
</reference>
<proteinExistence type="predicted"/>
<evidence type="ECO:0000256" key="1">
    <source>
        <dbReference type="SAM" id="Phobius"/>
    </source>
</evidence>
<keyword evidence="3" id="KW-1185">Reference proteome</keyword>
<dbReference type="Pfam" id="PF05656">
    <property type="entry name" value="DUF805"/>
    <property type="match status" value="1"/>
</dbReference>
<dbReference type="AlphaFoldDB" id="A0A1I6W714"/>
<evidence type="ECO:0000313" key="2">
    <source>
        <dbReference type="EMBL" id="SFT21798.1"/>
    </source>
</evidence>
<name>A0A1I6W714_9GAMM</name>